<comment type="caution">
    <text evidence="2">The sequence shown here is derived from an EMBL/GenBank/DDBJ whole genome shotgun (WGS) entry which is preliminary data.</text>
</comment>
<evidence type="ECO:0000313" key="3">
    <source>
        <dbReference type="Proteomes" id="UP001634394"/>
    </source>
</evidence>
<sequence>MRTSTLCFLCGLAVVVSINSVLADFSRRNCFVECMVQKYRKPVYCECSNTDKLQWGKRTPDGYRIRSPIRMPFRYGKRDSPFIDQKTEYTYDDSGPNAVGIIQSIRPNEYDV</sequence>
<keyword evidence="1" id="KW-0732">Signal</keyword>
<evidence type="ECO:0000313" key="2">
    <source>
        <dbReference type="EMBL" id="KAL3837386.1"/>
    </source>
</evidence>
<dbReference type="AlphaFoldDB" id="A0ABD3TLD7"/>
<reference evidence="2 3" key="1">
    <citation type="submission" date="2024-11" db="EMBL/GenBank/DDBJ databases">
        <title>Chromosome-level genome assembly of the freshwater bivalve Anodonta woodiana.</title>
        <authorList>
            <person name="Chen X."/>
        </authorList>
    </citation>
    <scope>NUCLEOTIDE SEQUENCE [LARGE SCALE GENOMIC DNA]</scope>
    <source>
        <strain evidence="2">MN2024</strain>
        <tissue evidence="2">Gills</tissue>
    </source>
</reference>
<proteinExistence type="predicted"/>
<feature type="chain" id="PRO_5044892239" evidence="1">
    <location>
        <begin position="24"/>
        <end position="112"/>
    </location>
</feature>
<name>A0ABD3TLD7_SINWO</name>
<feature type="signal peptide" evidence="1">
    <location>
        <begin position="1"/>
        <end position="23"/>
    </location>
</feature>
<organism evidence="2 3">
    <name type="scientific">Sinanodonta woodiana</name>
    <name type="common">Chinese pond mussel</name>
    <name type="synonym">Anodonta woodiana</name>
    <dbReference type="NCBI Taxonomy" id="1069815"/>
    <lineage>
        <taxon>Eukaryota</taxon>
        <taxon>Metazoa</taxon>
        <taxon>Spiralia</taxon>
        <taxon>Lophotrochozoa</taxon>
        <taxon>Mollusca</taxon>
        <taxon>Bivalvia</taxon>
        <taxon>Autobranchia</taxon>
        <taxon>Heteroconchia</taxon>
        <taxon>Palaeoheterodonta</taxon>
        <taxon>Unionida</taxon>
        <taxon>Unionoidea</taxon>
        <taxon>Unionidae</taxon>
        <taxon>Unioninae</taxon>
        <taxon>Sinanodonta</taxon>
    </lineage>
</organism>
<dbReference type="EMBL" id="JBJQND010000018">
    <property type="protein sequence ID" value="KAL3837386.1"/>
    <property type="molecule type" value="Genomic_DNA"/>
</dbReference>
<evidence type="ECO:0000256" key="1">
    <source>
        <dbReference type="SAM" id="SignalP"/>
    </source>
</evidence>
<keyword evidence="3" id="KW-1185">Reference proteome</keyword>
<accession>A0ABD3TLD7</accession>
<protein>
    <submittedName>
        <fullName evidence="2">Uncharacterized protein</fullName>
    </submittedName>
</protein>
<gene>
    <name evidence="2" type="ORF">ACJMK2_022748</name>
</gene>
<dbReference type="Proteomes" id="UP001634394">
    <property type="component" value="Unassembled WGS sequence"/>
</dbReference>